<feature type="domain" description="GH10" evidence="9">
    <location>
        <begin position="36"/>
        <end position="397"/>
    </location>
</feature>
<dbReference type="SMART" id="SM00633">
    <property type="entry name" value="Glyco_10"/>
    <property type="match status" value="1"/>
</dbReference>
<proteinExistence type="inferred from homology"/>
<feature type="signal peptide" evidence="8">
    <location>
        <begin position="1"/>
        <end position="32"/>
    </location>
</feature>
<keyword evidence="4 6" id="KW-0624">Polysaccharide degradation</keyword>
<protein>
    <recommendedName>
        <fullName evidence="6">Beta-xylanase</fullName>
        <ecNumber evidence="6">3.2.1.8</ecNumber>
    </recommendedName>
</protein>
<dbReference type="InterPro" id="IPR031158">
    <property type="entry name" value="GH10_AS"/>
</dbReference>
<sequence precursor="true">MAGKWGLYTARPQPGRLVAAAVLVILASHCPAAERAADQPTLKDTFADCFEVGAAVNRRIVGGPVGRFGFGRRGVDAVRRDRELVLRHFNSVSPENDLKWALVHPRPGADGYAWAPADAFVEFGERHGMSIIGHTLVWHSQTPDWVFRADAPRSNESRQGGGTRATREQLLERMREHIHTVVGRYKGRIKVWDVVNEAISDHGDYVLRDSPWRQIIGPDFVAKAFEYAHEADPDAVLRYNDYGLEGAAKRGKLISLIRTLQADGAPVMAIGTQAHLNVTSASFKSMDQSLSEIEALGLPIHVTELDINGARQGQRTTGADVSSNSAATAGGLVAEADRRLAEAYEGVFQALIEHRESLEVVTFWGANDANSWRSRGRPLLFDADSNPKPAFQKVILTAPQADSESGANEKGSSHED</sequence>
<dbReference type="InterPro" id="IPR001000">
    <property type="entry name" value="GH10_dom"/>
</dbReference>
<evidence type="ECO:0000256" key="3">
    <source>
        <dbReference type="ARBA" id="ARBA00023295"/>
    </source>
</evidence>
<dbReference type="AlphaFoldDB" id="A0A5C5XSJ3"/>
<dbReference type="InterPro" id="IPR017853">
    <property type="entry name" value="GH"/>
</dbReference>
<evidence type="ECO:0000256" key="1">
    <source>
        <dbReference type="ARBA" id="ARBA00022801"/>
    </source>
</evidence>
<evidence type="ECO:0000256" key="6">
    <source>
        <dbReference type="RuleBase" id="RU361174"/>
    </source>
</evidence>
<dbReference type="EMBL" id="SJPO01000017">
    <property type="protein sequence ID" value="TWT66226.1"/>
    <property type="molecule type" value="Genomic_DNA"/>
</dbReference>
<evidence type="ECO:0000256" key="2">
    <source>
        <dbReference type="ARBA" id="ARBA00023277"/>
    </source>
</evidence>
<dbReference type="PROSITE" id="PS51760">
    <property type="entry name" value="GH10_2"/>
    <property type="match status" value="1"/>
</dbReference>
<evidence type="ECO:0000259" key="9">
    <source>
        <dbReference type="PROSITE" id="PS51760"/>
    </source>
</evidence>
<feature type="region of interest" description="Disordered" evidence="7">
    <location>
        <begin position="396"/>
        <end position="416"/>
    </location>
</feature>
<organism evidence="10 11">
    <name type="scientific">Posidoniimonas polymericola</name>
    <dbReference type="NCBI Taxonomy" id="2528002"/>
    <lineage>
        <taxon>Bacteria</taxon>
        <taxon>Pseudomonadati</taxon>
        <taxon>Planctomycetota</taxon>
        <taxon>Planctomycetia</taxon>
        <taxon>Pirellulales</taxon>
        <taxon>Lacipirellulaceae</taxon>
        <taxon>Posidoniimonas</taxon>
    </lineage>
</organism>
<keyword evidence="11" id="KW-1185">Reference proteome</keyword>
<evidence type="ECO:0000313" key="10">
    <source>
        <dbReference type="EMBL" id="TWT66226.1"/>
    </source>
</evidence>
<comment type="catalytic activity">
    <reaction evidence="6">
        <text>Endohydrolysis of (1-&gt;4)-beta-D-xylosidic linkages in xylans.</text>
        <dbReference type="EC" id="3.2.1.8"/>
    </reaction>
</comment>
<accession>A0A5C5XSJ3</accession>
<feature type="chain" id="PRO_5022662242" description="Beta-xylanase" evidence="8">
    <location>
        <begin position="33"/>
        <end position="416"/>
    </location>
</feature>
<keyword evidence="10" id="KW-0858">Xylan degradation</keyword>
<dbReference type="EC" id="3.2.1.8" evidence="6"/>
<dbReference type="Proteomes" id="UP000318478">
    <property type="component" value="Unassembled WGS sequence"/>
</dbReference>
<feature type="active site" description="Nucleophile" evidence="5">
    <location>
        <position position="304"/>
    </location>
</feature>
<evidence type="ECO:0000313" key="11">
    <source>
        <dbReference type="Proteomes" id="UP000318478"/>
    </source>
</evidence>
<keyword evidence="2 6" id="KW-0119">Carbohydrate metabolism</keyword>
<dbReference type="PANTHER" id="PTHR31490:SF90">
    <property type="entry name" value="ENDO-1,4-BETA-XYLANASE A"/>
    <property type="match status" value="1"/>
</dbReference>
<name>A0A5C5XSJ3_9BACT</name>
<dbReference type="OrthoDB" id="2513075at2"/>
<dbReference type="GO" id="GO:0031176">
    <property type="term" value="F:endo-1,4-beta-xylanase activity"/>
    <property type="evidence" value="ECO:0007669"/>
    <property type="project" value="UniProtKB-EC"/>
</dbReference>
<gene>
    <name evidence="10" type="primary">xynB_4</name>
    <name evidence="10" type="ORF">Pla123a_47500</name>
</gene>
<dbReference type="PANTHER" id="PTHR31490">
    <property type="entry name" value="GLYCOSYL HYDROLASE"/>
    <property type="match status" value="1"/>
</dbReference>
<dbReference type="Pfam" id="PF00331">
    <property type="entry name" value="Glyco_hydro_10"/>
    <property type="match status" value="1"/>
</dbReference>
<evidence type="ECO:0000256" key="7">
    <source>
        <dbReference type="SAM" id="MobiDB-lite"/>
    </source>
</evidence>
<dbReference type="InterPro" id="IPR044846">
    <property type="entry name" value="GH10"/>
</dbReference>
<comment type="caution">
    <text evidence="10">The sequence shown here is derived from an EMBL/GenBank/DDBJ whole genome shotgun (WGS) entry which is preliminary data.</text>
</comment>
<keyword evidence="1 6" id="KW-0378">Hydrolase</keyword>
<evidence type="ECO:0000256" key="8">
    <source>
        <dbReference type="SAM" id="SignalP"/>
    </source>
</evidence>
<evidence type="ECO:0000256" key="4">
    <source>
        <dbReference type="ARBA" id="ARBA00023326"/>
    </source>
</evidence>
<dbReference type="RefSeq" id="WP_146591625.1">
    <property type="nucleotide sequence ID" value="NZ_SJPO01000017.1"/>
</dbReference>
<dbReference type="GO" id="GO:0045493">
    <property type="term" value="P:xylan catabolic process"/>
    <property type="evidence" value="ECO:0007669"/>
    <property type="project" value="UniProtKB-KW"/>
</dbReference>
<dbReference type="SUPFAM" id="SSF51445">
    <property type="entry name" value="(Trans)glycosidases"/>
    <property type="match status" value="1"/>
</dbReference>
<reference evidence="10 11" key="1">
    <citation type="submission" date="2019-02" db="EMBL/GenBank/DDBJ databases">
        <title>Deep-cultivation of Planctomycetes and their phenomic and genomic characterization uncovers novel biology.</title>
        <authorList>
            <person name="Wiegand S."/>
            <person name="Jogler M."/>
            <person name="Boedeker C."/>
            <person name="Pinto D."/>
            <person name="Vollmers J."/>
            <person name="Rivas-Marin E."/>
            <person name="Kohn T."/>
            <person name="Peeters S.H."/>
            <person name="Heuer A."/>
            <person name="Rast P."/>
            <person name="Oberbeckmann S."/>
            <person name="Bunk B."/>
            <person name="Jeske O."/>
            <person name="Meyerdierks A."/>
            <person name="Storesund J.E."/>
            <person name="Kallscheuer N."/>
            <person name="Luecker S."/>
            <person name="Lage O.M."/>
            <person name="Pohl T."/>
            <person name="Merkel B.J."/>
            <person name="Hornburger P."/>
            <person name="Mueller R.-W."/>
            <person name="Bruemmer F."/>
            <person name="Labrenz M."/>
            <person name="Spormann A.M."/>
            <person name="Op Den Camp H."/>
            <person name="Overmann J."/>
            <person name="Amann R."/>
            <person name="Jetten M.S.M."/>
            <person name="Mascher T."/>
            <person name="Medema M.H."/>
            <person name="Devos D.P."/>
            <person name="Kaster A.-K."/>
            <person name="Ovreas L."/>
            <person name="Rohde M."/>
            <person name="Galperin M.Y."/>
            <person name="Jogler C."/>
        </authorList>
    </citation>
    <scope>NUCLEOTIDE SEQUENCE [LARGE SCALE GENOMIC DNA]</scope>
    <source>
        <strain evidence="10 11">Pla123a</strain>
    </source>
</reference>
<keyword evidence="3 6" id="KW-0326">Glycosidase</keyword>
<evidence type="ECO:0000256" key="5">
    <source>
        <dbReference type="PROSITE-ProRule" id="PRU10061"/>
    </source>
</evidence>
<dbReference type="PROSITE" id="PS00591">
    <property type="entry name" value="GH10_1"/>
    <property type="match status" value="1"/>
</dbReference>
<dbReference type="Gene3D" id="3.20.20.80">
    <property type="entry name" value="Glycosidases"/>
    <property type="match status" value="1"/>
</dbReference>
<dbReference type="PRINTS" id="PR00134">
    <property type="entry name" value="GLHYDRLASE10"/>
</dbReference>
<keyword evidence="8" id="KW-0732">Signal</keyword>
<comment type="similarity">
    <text evidence="6">Belongs to the glycosyl hydrolase 10 (cellulase F) family.</text>
</comment>